<dbReference type="EMBL" id="FXTU01000001">
    <property type="protein sequence ID" value="SMP01293.1"/>
    <property type="molecule type" value="Genomic_DNA"/>
</dbReference>
<evidence type="ECO:0000313" key="8">
    <source>
        <dbReference type="EMBL" id="SMP01293.1"/>
    </source>
</evidence>
<dbReference type="Proteomes" id="UP001157946">
    <property type="component" value="Unassembled WGS sequence"/>
</dbReference>
<feature type="binding site" evidence="5">
    <location>
        <position position="277"/>
    </location>
    <ligand>
        <name>NAD(+)</name>
        <dbReference type="ChEBI" id="CHEBI:57540"/>
    </ligand>
</feature>
<dbReference type="Pfam" id="PF02737">
    <property type="entry name" value="3HCDH_N"/>
    <property type="match status" value="1"/>
</dbReference>
<dbReference type="InterPro" id="IPR036291">
    <property type="entry name" value="NAD(P)-bd_dom_sf"/>
</dbReference>
<feature type="binding site" evidence="5">
    <location>
        <begin position="13"/>
        <end position="18"/>
    </location>
    <ligand>
        <name>NAD(+)</name>
        <dbReference type="ChEBI" id="CHEBI:57540"/>
    </ligand>
</feature>
<dbReference type="Gene3D" id="3.40.50.720">
    <property type="entry name" value="NAD(P)-binding Rossmann-like Domain"/>
    <property type="match status" value="1"/>
</dbReference>
<reference evidence="8" key="1">
    <citation type="submission" date="2017-05" db="EMBL/GenBank/DDBJ databases">
        <authorList>
            <person name="Varghese N."/>
            <person name="Submissions S."/>
        </authorList>
    </citation>
    <scope>NUCLEOTIDE SEQUENCE</scope>
    <source>
        <strain evidence="8">DSM 45262</strain>
    </source>
</reference>
<evidence type="ECO:0000256" key="4">
    <source>
        <dbReference type="PIRSR" id="PIRSR000105-1"/>
    </source>
</evidence>
<feature type="binding site" evidence="5">
    <location>
        <position position="36"/>
    </location>
    <ligand>
        <name>NAD(+)</name>
        <dbReference type="ChEBI" id="CHEBI:57540"/>
    </ligand>
</feature>
<keyword evidence="3" id="KW-0560">Oxidoreductase</keyword>
<dbReference type="InterPro" id="IPR013328">
    <property type="entry name" value="6PGD_dom2"/>
</dbReference>
<dbReference type="GO" id="GO:0008691">
    <property type="term" value="F:3-hydroxybutyryl-CoA dehydrogenase activity"/>
    <property type="evidence" value="ECO:0007669"/>
    <property type="project" value="TreeGrafter"/>
</dbReference>
<dbReference type="RefSeq" id="WP_284723830.1">
    <property type="nucleotide sequence ID" value="NZ_FXTU01000001.1"/>
</dbReference>
<feature type="binding site" evidence="5">
    <location>
        <position position="122"/>
    </location>
    <ligand>
        <name>NAD(+)</name>
        <dbReference type="ChEBI" id="CHEBI:57540"/>
    </ligand>
</feature>
<keyword evidence="9" id="KW-1185">Reference proteome</keyword>
<dbReference type="SUPFAM" id="SSF51735">
    <property type="entry name" value="NAD(P)-binding Rossmann-fold domains"/>
    <property type="match status" value="1"/>
</dbReference>
<name>A0AA45WIX0_9BACL</name>
<dbReference type="InterPro" id="IPR006108">
    <property type="entry name" value="3HC_DH_C"/>
</dbReference>
<comment type="pathway">
    <text evidence="1">Lipid metabolism; butanoate metabolism.</text>
</comment>
<feature type="domain" description="3-hydroxyacyl-CoA dehydrogenase NAD binding" evidence="7">
    <location>
        <begin position="10"/>
        <end position="186"/>
    </location>
</feature>
<protein>
    <submittedName>
        <fullName evidence="8">3-hydroxybutyryl-CoA dehydrogenase</fullName>
    </submittedName>
</protein>
<dbReference type="Pfam" id="PF00725">
    <property type="entry name" value="3HCDH"/>
    <property type="match status" value="1"/>
</dbReference>
<evidence type="ECO:0000256" key="5">
    <source>
        <dbReference type="PIRSR" id="PIRSR000105-2"/>
    </source>
</evidence>
<dbReference type="PANTHER" id="PTHR48075:SF5">
    <property type="entry name" value="3-HYDROXYBUTYRYL-COA DEHYDROGENASE"/>
    <property type="match status" value="1"/>
</dbReference>
<evidence type="ECO:0000259" key="7">
    <source>
        <dbReference type="Pfam" id="PF02737"/>
    </source>
</evidence>
<feature type="site" description="Important for catalytic activity" evidence="4">
    <location>
        <position position="143"/>
    </location>
</feature>
<dbReference type="PIRSF" id="PIRSF000105">
    <property type="entry name" value="HCDH"/>
    <property type="match status" value="1"/>
</dbReference>
<dbReference type="PANTHER" id="PTHR48075">
    <property type="entry name" value="3-HYDROXYACYL-COA DEHYDROGENASE FAMILY PROTEIN"/>
    <property type="match status" value="1"/>
</dbReference>
<sequence>MSGSWLTTPAVVGAGTMGMGIAEVLAAAGYPVLVWDMSPAVMDRARKQLKERLAARVAKGRLSAEKAEGMFERIQPVASLDELAKCELVIEAIVERLEAKQSLFAQLDELVSPTAVLASNTSSLSITAIAGVTKRPERVLGMHFFNPAPRMPLVEVVQGAQTAPRVLKQVYGWLSGLGKVPVRVADAPGFLVNRVARSYHTEAVKLVAQQSARKEQVDRILEGAGFPMGPFALQDLIGIDVNLAASVSVYEATFHEARFRPHYHQQRMVEQKALGRKTGKGHYEYGG</sequence>
<feature type="domain" description="3-hydroxyacyl-CoA dehydrogenase C-terminal" evidence="6">
    <location>
        <begin position="189"/>
        <end position="285"/>
    </location>
</feature>
<accession>A0AA45WIX0</accession>
<dbReference type="GO" id="GO:0070403">
    <property type="term" value="F:NAD+ binding"/>
    <property type="evidence" value="ECO:0007669"/>
    <property type="project" value="InterPro"/>
</dbReference>
<evidence type="ECO:0000256" key="3">
    <source>
        <dbReference type="ARBA" id="ARBA00023002"/>
    </source>
</evidence>
<gene>
    <name evidence="8" type="ORF">SAMN06265361_101226</name>
</gene>
<feature type="binding site" evidence="5">
    <location>
        <position position="95"/>
    </location>
    <ligand>
        <name>NAD(+)</name>
        <dbReference type="ChEBI" id="CHEBI:57540"/>
    </ligand>
</feature>
<dbReference type="SUPFAM" id="SSF48179">
    <property type="entry name" value="6-phosphogluconate dehydrogenase C-terminal domain-like"/>
    <property type="match status" value="1"/>
</dbReference>
<dbReference type="GO" id="GO:0006635">
    <property type="term" value="P:fatty acid beta-oxidation"/>
    <property type="evidence" value="ECO:0007669"/>
    <property type="project" value="TreeGrafter"/>
</dbReference>
<organism evidence="8 9">
    <name type="scientific">Laceyella tengchongensis</name>
    <dbReference type="NCBI Taxonomy" id="574699"/>
    <lineage>
        <taxon>Bacteria</taxon>
        <taxon>Bacillati</taxon>
        <taxon>Bacillota</taxon>
        <taxon>Bacilli</taxon>
        <taxon>Bacillales</taxon>
        <taxon>Thermoactinomycetaceae</taxon>
        <taxon>Laceyella</taxon>
    </lineage>
</organism>
<feature type="binding site" evidence="5">
    <location>
        <position position="146"/>
    </location>
    <ligand>
        <name>NAD(+)</name>
        <dbReference type="ChEBI" id="CHEBI:57540"/>
    </ligand>
</feature>
<dbReference type="InterPro" id="IPR006176">
    <property type="entry name" value="3-OHacyl-CoA_DH_NAD-bd"/>
</dbReference>
<dbReference type="AlphaFoldDB" id="A0AA45WIX0"/>
<proteinExistence type="inferred from homology"/>
<dbReference type="FunFam" id="3.40.50.720:FF:000009">
    <property type="entry name" value="Fatty oxidation complex, alpha subunit"/>
    <property type="match status" value="1"/>
</dbReference>
<evidence type="ECO:0000259" key="6">
    <source>
        <dbReference type="Pfam" id="PF00725"/>
    </source>
</evidence>
<comment type="caution">
    <text evidence="8">The sequence shown here is derived from an EMBL/GenBank/DDBJ whole genome shotgun (WGS) entry which is preliminary data.</text>
</comment>
<evidence type="ECO:0000313" key="9">
    <source>
        <dbReference type="Proteomes" id="UP001157946"/>
    </source>
</evidence>
<dbReference type="Gene3D" id="1.10.1040.10">
    <property type="entry name" value="N-(1-d-carboxylethyl)-l-norvaline Dehydrogenase, domain 2"/>
    <property type="match status" value="1"/>
</dbReference>
<dbReference type="InterPro" id="IPR008927">
    <property type="entry name" value="6-PGluconate_DH-like_C_sf"/>
</dbReference>
<evidence type="ECO:0000256" key="1">
    <source>
        <dbReference type="ARBA" id="ARBA00005086"/>
    </source>
</evidence>
<evidence type="ECO:0000256" key="2">
    <source>
        <dbReference type="ARBA" id="ARBA00009463"/>
    </source>
</evidence>
<comment type="similarity">
    <text evidence="2">Belongs to the 3-hydroxyacyl-CoA dehydrogenase family.</text>
</comment>
<feature type="binding site" evidence="5">
    <location>
        <position position="100"/>
    </location>
    <ligand>
        <name>NAD(+)</name>
        <dbReference type="ChEBI" id="CHEBI:57540"/>
    </ligand>
</feature>
<dbReference type="InterPro" id="IPR022694">
    <property type="entry name" value="3-OHacyl-CoA_DH"/>
</dbReference>
<keyword evidence="5" id="KW-0520">NAD</keyword>